<evidence type="ECO:0000313" key="2">
    <source>
        <dbReference type="Proteomes" id="UP000501690"/>
    </source>
</evidence>
<name>A0A4D6NBV1_VIGUN</name>
<accession>A0A4D6NBV1</accession>
<proteinExistence type="predicted"/>
<evidence type="ECO:0000313" key="1">
    <source>
        <dbReference type="EMBL" id="QCE10029.1"/>
    </source>
</evidence>
<reference evidence="1 2" key="1">
    <citation type="submission" date="2019-04" db="EMBL/GenBank/DDBJ databases">
        <title>An improved genome assembly and genetic linkage map for asparagus bean, Vigna unguiculata ssp. sesquipedialis.</title>
        <authorList>
            <person name="Xia Q."/>
            <person name="Zhang R."/>
            <person name="Dong Y."/>
        </authorList>
    </citation>
    <scope>NUCLEOTIDE SEQUENCE [LARGE SCALE GENOMIC DNA]</scope>
    <source>
        <tissue evidence="1">Leaf</tissue>
    </source>
</reference>
<gene>
    <name evidence="1" type="ORF">DEO72_LG10g1254</name>
</gene>
<dbReference type="EMBL" id="CP039354">
    <property type="protein sequence ID" value="QCE10029.1"/>
    <property type="molecule type" value="Genomic_DNA"/>
</dbReference>
<protein>
    <submittedName>
        <fullName evidence="1">Uncharacterized protein</fullName>
    </submittedName>
</protein>
<sequence>MGQFGTLTTAHEKQTKERRLRVRGHLRELGTAKREADCQHGGILTGRVRLRRLVLKGKAQTFH</sequence>
<organism evidence="1 2">
    <name type="scientific">Vigna unguiculata</name>
    <name type="common">Cowpea</name>
    <dbReference type="NCBI Taxonomy" id="3917"/>
    <lineage>
        <taxon>Eukaryota</taxon>
        <taxon>Viridiplantae</taxon>
        <taxon>Streptophyta</taxon>
        <taxon>Embryophyta</taxon>
        <taxon>Tracheophyta</taxon>
        <taxon>Spermatophyta</taxon>
        <taxon>Magnoliopsida</taxon>
        <taxon>eudicotyledons</taxon>
        <taxon>Gunneridae</taxon>
        <taxon>Pentapetalae</taxon>
        <taxon>rosids</taxon>
        <taxon>fabids</taxon>
        <taxon>Fabales</taxon>
        <taxon>Fabaceae</taxon>
        <taxon>Papilionoideae</taxon>
        <taxon>50 kb inversion clade</taxon>
        <taxon>NPAAA clade</taxon>
        <taxon>indigoferoid/millettioid clade</taxon>
        <taxon>Phaseoleae</taxon>
        <taxon>Vigna</taxon>
    </lineage>
</organism>
<keyword evidence="2" id="KW-1185">Reference proteome</keyword>
<dbReference type="Proteomes" id="UP000501690">
    <property type="component" value="Linkage Group LG10"/>
</dbReference>
<dbReference type="AlphaFoldDB" id="A0A4D6NBV1"/>